<dbReference type="Proteomes" id="UP000480763">
    <property type="component" value="Unassembled WGS sequence"/>
</dbReference>
<reference evidence="4 11" key="5">
    <citation type="submission" date="2019-10" db="EMBL/GenBank/DDBJ databases">
        <title>Genetic environment of the oxa23 gene and comparative analysis of carbapenem resistant Acinetobacter baumannii isolates belonging to global clone 1, lineage 2 recovered in a burns hospital outbreak in 2012-2013.</title>
        <authorList>
            <person name="Douraghi M."/>
            <person name="Aris P."/>
            <person name="Kenyon J."/>
            <person name="Hamidian M."/>
        </authorList>
    </citation>
    <scope>NUCLEOTIDE SEQUENCE [LARGE SCALE GENOMIC DNA]</scope>
    <source>
        <strain evidence="4 11">ABS103</strain>
    </source>
</reference>
<name>A0A0G4QS87_ACIBA</name>
<evidence type="ECO:0000313" key="11">
    <source>
        <dbReference type="Proteomes" id="UP000461234"/>
    </source>
</evidence>
<reference evidence="1 8" key="1">
    <citation type="submission" date="2015-12" db="EMBL/GenBank/DDBJ databases">
        <authorList>
            <person name="Wibberg D."/>
        </authorList>
    </citation>
    <scope>NUCLEOTIDE SEQUENCE [LARGE SCALE GENOMIC DNA]</scope>
    <source>
        <strain evidence="1">R2091</strain>
    </source>
</reference>
<dbReference type="EMBL" id="RFBY01000128">
    <property type="protein sequence ID" value="RSP68546.1"/>
    <property type="molecule type" value="Genomic_DNA"/>
</dbReference>
<dbReference type="Proteomes" id="UP000194699">
    <property type="component" value="Unassembled WGS sequence"/>
</dbReference>
<accession>A0A0G4QS87</accession>
<sequence>MANIDLKTKDYVLMSLDAAFSKNEVQAICQRLNIHRNKYWANPKIGSRFYTLRRSKDVTRTIQTVKQYAEEALEGLVPNRFASILVNAIQTVKSQVDLNIEVTQLSGQKQTILYFVKVGG</sequence>
<evidence type="ECO:0000313" key="4">
    <source>
        <dbReference type="EMBL" id="MQR48380.1"/>
    </source>
</evidence>
<evidence type="ECO:0000313" key="13">
    <source>
        <dbReference type="Proteomes" id="UP001174156"/>
    </source>
</evidence>
<evidence type="ECO:0000313" key="9">
    <source>
        <dbReference type="Proteomes" id="UP000194699"/>
    </source>
</evidence>
<dbReference type="EMBL" id="JARTMM020000001">
    <property type="protein sequence ID" value="MEC5496985.1"/>
    <property type="molecule type" value="Genomic_DNA"/>
</dbReference>
<evidence type="ECO:0000313" key="12">
    <source>
        <dbReference type="Proteomes" id="UP000480763"/>
    </source>
</evidence>
<reference evidence="5 12" key="2">
    <citation type="journal article" date="2017" name="Ann. Clin. Microbiol. Antimicrob.">
        <title>New eight genes identified at the clinical multidrug-resistant Acinetobacter baumannii DMS06669 strain in a Vietnam hospital.</title>
        <authorList>
            <person name="Si-Tuan N."/>
            <person name="Ngoc H.M."/>
            <person name="Hang P.T.T."/>
            <person name="Nguyen C."/>
            <person name="Van P.H."/>
            <person name="Huong N.T."/>
        </authorList>
    </citation>
    <scope>NUCLEOTIDE SEQUENCE [LARGE SCALE GENOMIC DNA]</scope>
    <source>
        <strain evidence="5 12">DMS06669</strain>
    </source>
</reference>
<evidence type="ECO:0000313" key="5">
    <source>
        <dbReference type="EMBL" id="MYM78726.1"/>
    </source>
</evidence>
<dbReference type="Proteomes" id="UP001174156">
    <property type="component" value="Unassembled WGS sequence"/>
</dbReference>
<dbReference type="Proteomes" id="UP000269597">
    <property type="component" value="Unassembled WGS sequence"/>
</dbReference>
<dbReference type="EMBL" id="JARTMM010000031">
    <property type="protein sequence ID" value="MDK4881957.1"/>
    <property type="molecule type" value="Genomic_DNA"/>
</dbReference>
<reference evidence="3 13" key="7">
    <citation type="journal article" date="2023" name="Nat. Commun.">
        <title>Genomic dissection of endemic carbapenem resistance reveals metallo-beta-lactamase dissemination through clonal, plasmid and integron transfer.</title>
        <authorList>
            <person name="Macesic N."/>
            <person name="Hawkey J."/>
            <person name="Vezina B."/>
            <person name="Wisniewski J.A."/>
            <person name="Cottingham H."/>
            <person name="Blakeway L.V."/>
            <person name="Harshegyi T."/>
            <person name="Pragastis K."/>
            <person name="Badoordeen G.Z."/>
            <person name="Dennison A."/>
            <person name="Spelman D.W."/>
            <person name="Jenney A.W.J."/>
            <person name="Peleg A.Y."/>
        </authorList>
    </citation>
    <scope>NUCLEOTIDE SEQUENCE [LARGE SCALE GENOMIC DNA]</scope>
    <source>
        <strain evidence="3 13">CPO519</strain>
    </source>
</reference>
<protein>
    <submittedName>
        <fullName evidence="2">Phage GP46 family protein</fullName>
    </submittedName>
</protein>
<evidence type="ECO:0000313" key="7">
    <source>
        <dbReference type="EMBL" id="RSP68546.1"/>
    </source>
</evidence>
<dbReference type="Proteomes" id="UP000066661">
    <property type="component" value="Chromosome I"/>
</dbReference>
<evidence type="ECO:0000313" key="1">
    <source>
        <dbReference type="EMBL" id="CUW35929.1"/>
    </source>
</evidence>
<evidence type="ECO:0000313" key="2">
    <source>
        <dbReference type="EMBL" id="MDK4881957.1"/>
    </source>
</evidence>
<dbReference type="AlphaFoldDB" id="A0A0G4QS87"/>
<dbReference type="Pfam" id="PF07409">
    <property type="entry name" value="GP46"/>
    <property type="match status" value="1"/>
</dbReference>
<evidence type="ECO:0000313" key="10">
    <source>
        <dbReference type="Proteomes" id="UP000269597"/>
    </source>
</evidence>
<dbReference type="EMBL" id="NGEL01000024">
    <property type="protein sequence ID" value="OTM93028.1"/>
    <property type="molecule type" value="Genomic_DNA"/>
</dbReference>
<reference evidence="6 9" key="3">
    <citation type="submission" date="2017-05" db="EMBL/GenBank/DDBJ databases">
        <authorList>
            <person name="Song R."/>
            <person name="Chenine A.L."/>
            <person name="Ruprecht R.M."/>
        </authorList>
    </citation>
    <scope>NUCLEOTIDE SEQUENCE [LARGE SCALE GENOMIC DNA]</scope>
    <source>
        <strain evidence="6 9">PR350</strain>
    </source>
</reference>
<dbReference type="EMBL" id="WIOC01000002">
    <property type="protein sequence ID" value="MQR48380.1"/>
    <property type="molecule type" value="Genomic_DNA"/>
</dbReference>
<evidence type="ECO:0000313" key="3">
    <source>
        <dbReference type="EMBL" id="MEC5496985.1"/>
    </source>
</evidence>
<dbReference type="EMBL" id="WWCH01000001">
    <property type="protein sequence ID" value="MYM78726.1"/>
    <property type="molecule type" value="Genomic_DNA"/>
</dbReference>
<dbReference type="OrthoDB" id="6689897at2"/>
<dbReference type="Proteomes" id="UP000461234">
    <property type="component" value="Unassembled WGS sequence"/>
</dbReference>
<reference evidence="2" key="8">
    <citation type="submission" date="2023-01" db="EMBL/GenBank/DDBJ databases">
        <title>Genomic dissection of endemic carbapenem resistance: metallo-beta-lactamase gene dissemination through clonal, plasmid and integron transfer pathways.</title>
        <authorList>
            <person name="Macesic N."/>
        </authorList>
    </citation>
    <scope>NUCLEOTIDE SEQUENCE</scope>
    <source>
        <strain evidence="2">CPO519</strain>
    </source>
</reference>
<proteinExistence type="predicted"/>
<organism evidence="5 12">
    <name type="scientific">Acinetobacter baumannii</name>
    <dbReference type="NCBI Taxonomy" id="470"/>
    <lineage>
        <taxon>Bacteria</taxon>
        <taxon>Pseudomonadati</taxon>
        <taxon>Pseudomonadota</taxon>
        <taxon>Gammaproteobacteria</taxon>
        <taxon>Moraxellales</taxon>
        <taxon>Moraxellaceae</taxon>
        <taxon>Acinetobacter</taxon>
        <taxon>Acinetobacter calcoaceticus/baumannii complex</taxon>
    </lineage>
</organism>
<reference evidence="5" key="6">
    <citation type="submission" date="2019-12" db="EMBL/GenBank/DDBJ databases">
        <authorList>
            <person name="Nguyen S.-T."/>
        </authorList>
    </citation>
    <scope>NUCLEOTIDE SEQUENCE</scope>
    <source>
        <strain evidence="5">DMS06669</strain>
    </source>
</reference>
<evidence type="ECO:0000313" key="6">
    <source>
        <dbReference type="EMBL" id="OTM93028.1"/>
    </source>
</evidence>
<reference evidence="3" key="9">
    <citation type="submission" date="2024-01" db="EMBL/GenBank/DDBJ databases">
        <authorList>
            <person name="Macesic N."/>
        </authorList>
    </citation>
    <scope>NUCLEOTIDE SEQUENCE</scope>
    <source>
        <strain evidence="3">CPO519</strain>
    </source>
</reference>
<gene>
    <name evidence="1" type="ORF">ABR2091_2532</name>
    <name evidence="6" type="ORF">B9X95_02865</name>
    <name evidence="7" type="ORF">EA722_19115</name>
    <name evidence="4" type="ORF">F2P40_03395</name>
    <name evidence="5" type="ORF">GSE42_12395</name>
    <name evidence="3" type="ORF">P9867_011025</name>
    <name evidence="2" type="ORF">P9867_09650</name>
</gene>
<dbReference type="RefSeq" id="WP_001273710.1">
    <property type="nucleotide sequence ID" value="NZ_AP031576.1"/>
</dbReference>
<dbReference type="InterPro" id="IPR010877">
    <property type="entry name" value="Phage_Mu_Gp46"/>
</dbReference>
<evidence type="ECO:0000313" key="8">
    <source>
        <dbReference type="Proteomes" id="UP000066661"/>
    </source>
</evidence>
<dbReference type="EMBL" id="LN997846">
    <property type="protein sequence ID" value="CUW35929.1"/>
    <property type="molecule type" value="Genomic_DNA"/>
</dbReference>
<reference evidence="7 10" key="4">
    <citation type="submission" date="2018-10" db="EMBL/GenBank/DDBJ databases">
        <title>GWAS and RNA-Seq identify cryptic mechanisms of antimicrobial resistance in Acinetobacter baumannii.</title>
        <authorList>
            <person name="Sahl J.W."/>
        </authorList>
    </citation>
    <scope>NUCLEOTIDE SEQUENCE [LARGE SCALE GENOMIC DNA]</scope>
    <source>
        <strain evidence="7 10">TG31299</strain>
    </source>
</reference>